<dbReference type="Proteomes" id="UP000094569">
    <property type="component" value="Unassembled WGS sequence"/>
</dbReference>
<evidence type="ECO:0000313" key="2">
    <source>
        <dbReference type="EMBL" id="ODM16468.1"/>
    </source>
</evidence>
<feature type="compositionally biased region" description="Low complexity" evidence="1">
    <location>
        <begin position="239"/>
        <end position="254"/>
    </location>
</feature>
<name>A0A1E3B6E1_ASPCR</name>
<evidence type="ECO:0000256" key="1">
    <source>
        <dbReference type="SAM" id="MobiDB-lite"/>
    </source>
</evidence>
<feature type="region of interest" description="Disordered" evidence="1">
    <location>
        <begin position="125"/>
        <end position="145"/>
    </location>
</feature>
<gene>
    <name evidence="2" type="ORF">SI65_07975</name>
</gene>
<dbReference type="OrthoDB" id="4812032at2759"/>
<feature type="region of interest" description="Disordered" evidence="1">
    <location>
        <begin position="233"/>
        <end position="272"/>
    </location>
</feature>
<reference evidence="2 3" key="1">
    <citation type="journal article" date="2016" name="BMC Genomics">
        <title>Comparative genomic and transcriptomic analyses of the Fuzhuan brick tea-fermentation fungus Aspergillus cristatus.</title>
        <authorList>
            <person name="Ge Y."/>
            <person name="Wang Y."/>
            <person name="Liu Y."/>
            <person name="Tan Y."/>
            <person name="Ren X."/>
            <person name="Zhang X."/>
            <person name="Hyde K.D."/>
            <person name="Liu Y."/>
            <person name="Liu Z."/>
        </authorList>
    </citation>
    <scope>NUCLEOTIDE SEQUENCE [LARGE SCALE GENOMIC DNA]</scope>
    <source>
        <strain evidence="2 3">GZAAS20.1005</strain>
    </source>
</reference>
<accession>A0A1E3B6E1</accession>
<dbReference type="AlphaFoldDB" id="A0A1E3B6E1"/>
<evidence type="ECO:0000313" key="3">
    <source>
        <dbReference type="Proteomes" id="UP000094569"/>
    </source>
</evidence>
<dbReference type="EMBL" id="JXNT01000011">
    <property type="protein sequence ID" value="ODM16468.1"/>
    <property type="molecule type" value="Genomic_DNA"/>
</dbReference>
<keyword evidence="3" id="KW-1185">Reference proteome</keyword>
<protein>
    <submittedName>
        <fullName evidence="2">Uncharacterized protein</fullName>
    </submittedName>
</protein>
<proteinExistence type="predicted"/>
<organism evidence="2 3">
    <name type="scientific">Aspergillus cristatus</name>
    <name type="common">Chinese Fuzhuan brick tea-fermentation fungus</name>
    <name type="synonym">Eurotium cristatum</name>
    <dbReference type="NCBI Taxonomy" id="573508"/>
    <lineage>
        <taxon>Eukaryota</taxon>
        <taxon>Fungi</taxon>
        <taxon>Dikarya</taxon>
        <taxon>Ascomycota</taxon>
        <taxon>Pezizomycotina</taxon>
        <taxon>Eurotiomycetes</taxon>
        <taxon>Eurotiomycetidae</taxon>
        <taxon>Eurotiales</taxon>
        <taxon>Aspergillaceae</taxon>
        <taxon>Aspergillus</taxon>
        <taxon>Aspergillus subgen. Aspergillus</taxon>
    </lineage>
</organism>
<sequence length="272" mass="30545">MSLQNLRQDFTIHPIPEIDDDLETTATKLKDLASVVQKGNSLALWTGLKVATPQPRSDAETNARMQMTPSERQAYDAWKEGKYQIPEFEWTGNVAVVPNGAQSLKKFEKRAVAMDIIWGWRPLSQPEREEDKEKEGSSGVSTRATPENASWLTFNMPATLPLIQAVVRVLNAEKQAQQNPHAGLSEMEVVEMETARKIVAAAERNRSRELERIRLLTRSISQNTEVMKARIQSLEKRLQSSSSSQSSQSSPSPSTLETTVSRGEKRKQRESN</sequence>
<comment type="caution">
    <text evidence="2">The sequence shown here is derived from an EMBL/GenBank/DDBJ whole genome shotgun (WGS) entry which is preliminary data.</text>
</comment>
<dbReference type="VEuPathDB" id="FungiDB:SI65_07975"/>
<feature type="compositionally biased region" description="Basic and acidic residues" evidence="1">
    <location>
        <begin position="126"/>
        <end position="136"/>
    </location>
</feature>